<evidence type="ECO:0000313" key="4">
    <source>
        <dbReference type="EMBL" id="TLS50471.1"/>
    </source>
</evidence>
<dbReference type="Pfam" id="PF14343">
    <property type="entry name" value="PrcB_C"/>
    <property type="match status" value="1"/>
</dbReference>
<dbReference type="OrthoDB" id="1738667at2"/>
<proteinExistence type="predicted"/>
<name>A0A5R9G3X5_9BACL</name>
<dbReference type="AlphaFoldDB" id="A0A5R9G3X5"/>
<evidence type="ECO:0000256" key="1">
    <source>
        <dbReference type="SAM" id="MobiDB-lite"/>
    </source>
</evidence>
<accession>A0A5R9G3X5</accession>
<keyword evidence="5" id="KW-1185">Reference proteome</keyword>
<dbReference type="PROSITE" id="PS51272">
    <property type="entry name" value="SLH"/>
    <property type="match status" value="2"/>
</dbReference>
<feature type="domain" description="SLH" evidence="3">
    <location>
        <begin position="89"/>
        <end position="149"/>
    </location>
</feature>
<feature type="signal peptide" evidence="2">
    <location>
        <begin position="1"/>
        <end position="25"/>
    </location>
</feature>
<organism evidence="4 5">
    <name type="scientific">Paenibacillus antri</name>
    <dbReference type="NCBI Taxonomy" id="2582848"/>
    <lineage>
        <taxon>Bacteria</taxon>
        <taxon>Bacillati</taxon>
        <taxon>Bacillota</taxon>
        <taxon>Bacilli</taxon>
        <taxon>Bacillales</taxon>
        <taxon>Paenibacillaceae</taxon>
        <taxon>Paenibacillus</taxon>
    </lineage>
</organism>
<feature type="domain" description="SLH" evidence="3">
    <location>
        <begin position="151"/>
        <end position="214"/>
    </location>
</feature>
<gene>
    <name evidence="4" type="ORF">FE782_20860</name>
</gene>
<dbReference type="Pfam" id="PF00395">
    <property type="entry name" value="SLH"/>
    <property type="match status" value="1"/>
</dbReference>
<evidence type="ECO:0000313" key="5">
    <source>
        <dbReference type="Proteomes" id="UP000309676"/>
    </source>
</evidence>
<feature type="region of interest" description="Disordered" evidence="1">
    <location>
        <begin position="312"/>
        <end position="348"/>
    </location>
</feature>
<dbReference type="RefSeq" id="WP_138196227.1">
    <property type="nucleotide sequence ID" value="NZ_VCIW01000015.1"/>
</dbReference>
<feature type="compositionally biased region" description="Basic and acidic residues" evidence="1">
    <location>
        <begin position="333"/>
        <end position="348"/>
    </location>
</feature>
<dbReference type="Proteomes" id="UP000309676">
    <property type="component" value="Unassembled WGS sequence"/>
</dbReference>
<reference evidence="4 5" key="1">
    <citation type="submission" date="2019-05" db="EMBL/GenBank/DDBJ databases">
        <authorList>
            <person name="Narsing Rao M.P."/>
            <person name="Li W.J."/>
        </authorList>
    </citation>
    <scope>NUCLEOTIDE SEQUENCE [LARGE SCALE GENOMIC DNA]</scope>
    <source>
        <strain evidence="4 5">SYSU_K30003</strain>
    </source>
</reference>
<keyword evidence="4" id="KW-0645">Protease</keyword>
<dbReference type="GO" id="GO:0008233">
    <property type="term" value="F:peptidase activity"/>
    <property type="evidence" value="ECO:0007669"/>
    <property type="project" value="UniProtKB-KW"/>
</dbReference>
<comment type="caution">
    <text evidence="4">The sequence shown here is derived from an EMBL/GenBank/DDBJ whole genome shotgun (WGS) entry which is preliminary data.</text>
</comment>
<dbReference type="InterPro" id="IPR001119">
    <property type="entry name" value="SLH_dom"/>
</dbReference>
<evidence type="ECO:0000256" key="2">
    <source>
        <dbReference type="SAM" id="SignalP"/>
    </source>
</evidence>
<keyword evidence="2" id="KW-0732">Signal</keyword>
<feature type="chain" id="PRO_5024325725" evidence="2">
    <location>
        <begin position="26"/>
        <end position="348"/>
    </location>
</feature>
<dbReference type="GO" id="GO:0006508">
    <property type="term" value="P:proteolysis"/>
    <property type="evidence" value="ECO:0007669"/>
    <property type="project" value="UniProtKB-KW"/>
</dbReference>
<dbReference type="EMBL" id="VCIW01000015">
    <property type="protein sequence ID" value="TLS50471.1"/>
    <property type="molecule type" value="Genomic_DNA"/>
</dbReference>
<sequence length="348" mass="38331">MMKKWMTATAAAAIVLGTISSSALAFDDLKGVPHADKIMELRDRGFVNGVDKIKFVPHEKLTAQQAIPLIVKSMQLSLAHMTFVKAPEATDYFTKIPNDAWYAEAFIIAHHNGVPIDKDVNPNAPVTREQFVQWLMHGLYATGEYAWPEIYLMVEDEKKVSDGYMGAIQHALIGGIAELDENGKFRPQEPITRAEAAVMVRNAVDYVEEMKQPIEEPPVDPIESGEVKTSTTAVNKDVQKVVLDMGEKPHPGWGVRIEGIDFIDDTAVIRYSVTYPDPAAMYPMVISYPKAETYLSSEYKNITYQLVSVTNRIPDPDAPVDSGESSGAAGTYEEGRAPEGDASEHAAK</sequence>
<keyword evidence="4" id="KW-0378">Hydrolase</keyword>
<protein>
    <submittedName>
        <fullName evidence="4">Protease complex subunit PrcB family protein</fullName>
    </submittedName>
</protein>
<dbReference type="InterPro" id="IPR025748">
    <property type="entry name" value="PrcB_C_dom"/>
</dbReference>
<evidence type="ECO:0000259" key="3">
    <source>
        <dbReference type="PROSITE" id="PS51272"/>
    </source>
</evidence>